<evidence type="ECO:0000256" key="3">
    <source>
        <dbReference type="ARBA" id="ARBA00012916"/>
    </source>
</evidence>
<dbReference type="InterPro" id="IPR001347">
    <property type="entry name" value="SIS_dom"/>
</dbReference>
<dbReference type="Pfam" id="PF13522">
    <property type="entry name" value="GATase_6"/>
    <property type="match status" value="1"/>
</dbReference>
<protein>
    <recommendedName>
        <fullName evidence="4">Glutamine--fructose-6-phosphate aminotransferase [isomerizing]</fullName>
        <ecNumber evidence="3">2.6.1.16</ecNumber>
    </recommendedName>
</protein>
<dbReference type="GO" id="GO:0006047">
    <property type="term" value="P:UDP-N-acetylglucosamine metabolic process"/>
    <property type="evidence" value="ECO:0007669"/>
    <property type="project" value="TreeGrafter"/>
</dbReference>
<feature type="domain" description="SIS" evidence="11">
    <location>
        <begin position="284"/>
        <end position="424"/>
    </location>
</feature>
<evidence type="ECO:0000259" key="11">
    <source>
        <dbReference type="PROSITE" id="PS51464"/>
    </source>
</evidence>
<evidence type="ECO:0000313" key="12">
    <source>
        <dbReference type="EMBL" id="VAX34546.1"/>
    </source>
</evidence>
<dbReference type="GO" id="GO:0006002">
    <property type="term" value="P:fructose 6-phosphate metabolic process"/>
    <property type="evidence" value="ECO:0007669"/>
    <property type="project" value="TreeGrafter"/>
</dbReference>
<dbReference type="CDD" id="cd00714">
    <property type="entry name" value="GFAT"/>
    <property type="match status" value="1"/>
</dbReference>
<evidence type="ECO:0000256" key="1">
    <source>
        <dbReference type="ARBA" id="ARBA00001031"/>
    </source>
</evidence>
<dbReference type="NCBIfam" id="NF001484">
    <property type="entry name" value="PRK00331.1"/>
    <property type="match status" value="1"/>
</dbReference>
<evidence type="ECO:0000256" key="9">
    <source>
        <dbReference type="ARBA" id="ARBA00022962"/>
    </source>
</evidence>
<dbReference type="InterPro" id="IPR035466">
    <property type="entry name" value="GlmS/AgaS_SIS"/>
</dbReference>
<keyword evidence="9" id="KW-0315">Glutamine amidotransferase</keyword>
<dbReference type="NCBIfam" id="TIGR01135">
    <property type="entry name" value="glmS"/>
    <property type="match status" value="1"/>
</dbReference>
<feature type="non-terminal residue" evidence="12">
    <location>
        <position position="569"/>
    </location>
</feature>
<evidence type="ECO:0000256" key="2">
    <source>
        <dbReference type="ARBA" id="ARBA00004496"/>
    </source>
</evidence>
<dbReference type="GO" id="GO:0006487">
    <property type="term" value="P:protein N-linked glycosylation"/>
    <property type="evidence" value="ECO:0007669"/>
    <property type="project" value="TreeGrafter"/>
</dbReference>
<dbReference type="PROSITE" id="PS51278">
    <property type="entry name" value="GATASE_TYPE_2"/>
    <property type="match status" value="1"/>
</dbReference>
<comment type="subcellular location">
    <subcellularLocation>
        <location evidence="2">Cytoplasm</location>
    </subcellularLocation>
</comment>
<dbReference type="PROSITE" id="PS51464">
    <property type="entry name" value="SIS"/>
    <property type="match status" value="2"/>
</dbReference>
<dbReference type="EC" id="2.6.1.16" evidence="3"/>
<proteinExistence type="predicted"/>
<evidence type="ECO:0000256" key="5">
    <source>
        <dbReference type="ARBA" id="ARBA00022490"/>
    </source>
</evidence>
<dbReference type="InterPro" id="IPR017932">
    <property type="entry name" value="GATase_2_dom"/>
</dbReference>
<dbReference type="CDD" id="cd05009">
    <property type="entry name" value="SIS_GlmS_GlmD_2"/>
    <property type="match status" value="1"/>
</dbReference>
<keyword evidence="6 12" id="KW-0032">Aminotransferase</keyword>
<dbReference type="Gene3D" id="3.60.20.10">
    <property type="entry name" value="Glutamine Phosphoribosylpyrophosphate, subunit 1, domain 1"/>
    <property type="match status" value="1"/>
</dbReference>
<dbReference type="InterPro" id="IPR005855">
    <property type="entry name" value="GFAT"/>
</dbReference>
<dbReference type="InterPro" id="IPR035490">
    <property type="entry name" value="GlmS/FrlB_SIS"/>
</dbReference>
<dbReference type="GO" id="GO:0004360">
    <property type="term" value="F:glutamine-fructose-6-phosphate transaminase (isomerizing) activity"/>
    <property type="evidence" value="ECO:0007669"/>
    <property type="project" value="UniProtKB-EC"/>
</dbReference>
<dbReference type="PANTHER" id="PTHR10937">
    <property type="entry name" value="GLUCOSAMINE--FRUCTOSE-6-PHOSPHATE AMINOTRANSFERASE, ISOMERIZING"/>
    <property type="match status" value="1"/>
</dbReference>
<dbReference type="InterPro" id="IPR046348">
    <property type="entry name" value="SIS_dom_sf"/>
</dbReference>
<feature type="domain" description="SIS" evidence="11">
    <location>
        <begin position="457"/>
        <end position="569"/>
    </location>
</feature>
<feature type="domain" description="Glutamine amidotransferase type-2" evidence="10">
    <location>
        <begin position="2"/>
        <end position="216"/>
    </location>
</feature>
<dbReference type="InterPro" id="IPR047084">
    <property type="entry name" value="GFAT_N"/>
</dbReference>
<dbReference type="Gene3D" id="3.40.50.10490">
    <property type="entry name" value="Glucose-6-phosphate isomerase like protein, domain 1"/>
    <property type="match status" value="2"/>
</dbReference>
<evidence type="ECO:0000259" key="10">
    <source>
        <dbReference type="PROSITE" id="PS51278"/>
    </source>
</evidence>
<sequence>MCGIIGYIGRDDAVDLVVEGLRHLEYRGYDSAGVAFPTDKGLEVRRCKGKIKDLEAIVYVDKPVANVAIGHTRWATHGVPSEYNAHPHSSDNIVLVHNGIIENYLDLKKELMDRGYRFTSETDTEVLCHLIDGYSRDYTFEEAVMMALKDVRGAYAILVLSAGDPQKMIGVRKDSPLVLGIGEGEFFLASDVPAFHARTGRVIFLEDNDMVVLSPEGYKIMDLNGNTIEREIEFIPPMAAGADKGGYKHYMLKEIHEQPRALSDTLRGRIFPERGEVNLSEFGLDEGMLRGIERIFIGACGTSWHAALAGKYMIEQIARVPVEVDLASEFRYRRPLIGEKDLFIAITQSGETADTLAAQREAKRRGARTLSICNALGATSAREADAVFYTHSGPEIGVASTKAFTSQLFSLYLFSLIMARIGGRLGGQDAVGMIAELLRIPEKIEKIISSEDAIVAVAKELFKAKDFLYLGRGILHPIALEGALKLKEISYIHAEGYPAGEMKHGPIALIDEDVPVVFLVQRGVLKEKVLSNISEVKARGGRAVVVMSDSLLGEVRQADYTIGIPDTNP</sequence>
<dbReference type="FunFam" id="3.60.20.10:FF:000006">
    <property type="entry name" value="Glutamine--fructose-6-phosphate aminotransferase [isomerizing]"/>
    <property type="match status" value="1"/>
</dbReference>
<gene>
    <name evidence="12" type="ORF">MNBD_NITROSPIRAE03-1226</name>
</gene>
<reference evidence="12" key="1">
    <citation type="submission" date="2018-06" db="EMBL/GenBank/DDBJ databases">
        <authorList>
            <person name="Zhirakovskaya E."/>
        </authorList>
    </citation>
    <scope>NUCLEOTIDE SEQUENCE</scope>
</reference>
<dbReference type="CDD" id="cd05008">
    <property type="entry name" value="SIS_GlmS_GlmD_1"/>
    <property type="match status" value="1"/>
</dbReference>
<name>A0A3B1CVC0_9ZZZZ</name>
<keyword evidence="8" id="KW-0677">Repeat</keyword>
<dbReference type="GO" id="GO:0005829">
    <property type="term" value="C:cytosol"/>
    <property type="evidence" value="ECO:0007669"/>
    <property type="project" value="TreeGrafter"/>
</dbReference>
<dbReference type="SUPFAM" id="SSF56235">
    <property type="entry name" value="N-terminal nucleophile aminohydrolases (Ntn hydrolases)"/>
    <property type="match status" value="1"/>
</dbReference>
<keyword evidence="7 12" id="KW-0808">Transferase</keyword>
<evidence type="ECO:0000256" key="8">
    <source>
        <dbReference type="ARBA" id="ARBA00022737"/>
    </source>
</evidence>
<comment type="catalytic activity">
    <reaction evidence="1">
        <text>D-fructose 6-phosphate + L-glutamine = D-glucosamine 6-phosphate + L-glutamate</text>
        <dbReference type="Rhea" id="RHEA:13237"/>
        <dbReference type="ChEBI" id="CHEBI:29985"/>
        <dbReference type="ChEBI" id="CHEBI:58359"/>
        <dbReference type="ChEBI" id="CHEBI:58725"/>
        <dbReference type="ChEBI" id="CHEBI:61527"/>
        <dbReference type="EC" id="2.6.1.16"/>
    </reaction>
</comment>
<accession>A0A3B1CVC0</accession>
<dbReference type="AlphaFoldDB" id="A0A3B1CVC0"/>
<evidence type="ECO:0000256" key="7">
    <source>
        <dbReference type="ARBA" id="ARBA00022679"/>
    </source>
</evidence>
<keyword evidence="5" id="KW-0963">Cytoplasm</keyword>
<dbReference type="FunFam" id="3.40.50.10490:FF:000001">
    <property type="entry name" value="Glutamine--fructose-6-phosphate aminotransferase [isomerizing]"/>
    <property type="match status" value="1"/>
</dbReference>
<dbReference type="Pfam" id="PF01380">
    <property type="entry name" value="SIS"/>
    <property type="match status" value="2"/>
</dbReference>
<organism evidence="12">
    <name type="scientific">hydrothermal vent metagenome</name>
    <dbReference type="NCBI Taxonomy" id="652676"/>
    <lineage>
        <taxon>unclassified sequences</taxon>
        <taxon>metagenomes</taxon>
        <taxon>ecological metagenomes</taxon>
    </lineage>
</organism>
<dbReference type="GO" id="GO:0097367">
    <property type="term" value="F:carbohydrate derivative binding"/>
    <property type="evidence" value="ECO:0007669"/>
    <property type="project" value="InterPro"/>
</dbReference>
<dbReference type="PANTHER" id="PTHR10937:SF0">
    <property type="entry name" value="GLUTAMINE--FRUCTOSE-6-PHOSPHATE TRANSAMINASE (ISOMERIZING)"/>
    <property type="match status" value="1"/>
</dbReference>
<dbReference type="InterPro" id="IPR029055">
    <property type="entry name" value="Ntn_hydrolases_N"/>
</dbReference>
<dbReference type="EMBL" id="UOGI01000345">
    <property type="protein sequence ID" value="VAX34546.1"/>
    <property type="molecule type" value="Genomic_DNA"/>
</dbReference>
<evidence type="ECO:0000256" key="4">
    <source>
        <dbReference type="ARBA" id="ARBA00016090"/>
    </source>
</evidence>
<evidence type="ECO:0000256" key="6">
    <source>
        <dbReference type="ARBA" id="ARBA00022576"/>
    </source>
</evidence>
<dbReference type="SUPFAM" id="SSF53697">
    <property type="entry name" value="SIS domain"/>
    <property type="match status" value="1"/>
</dbReference>